<evidence type="ECO:0000256" key="6">
    <source>
        <dbReference type="ARBA" id="ARBA00022741"/>
    </source>
</evidence>
<dbReference type="Pfam" id="PF12627">
    <property type="entry name" value="PolyA_pol_RNAbd"/>
    <property type="match status" value="1"/>
</dbReference>
<dbReference type="GO" id="GO:0016787">
    <property type="term" value="F:hydrolase activity"/>
    <property type="evidence" value="ECO:0007669"/>
    <property type="project" value="UniProtKB-KW"/>
</dbReference>
<evidence type="ECO:0000256" key="5">
    <source>
        <dbReference type="ARBA" id="ARBA00022723"/>
    </source>
</evidence>
<keyword evidence="5" id="KW-0479">Metal-binding</keyword>
<evidence type="ECO:0000313" key="15">
    <source>
        <dbReference type="Proteomes" id="UP000028878"/>
    </source>
</evidence>
<dbReference type="InterPro" id="IPR043519">
    <property type="entry name" value="NT_sf"/>
</dbReference>
<dbReference type="Pfam" id="PF01743">
    <property type="entry name" value="PolyA_pol"/>
    <property type="match status" value="1"/>
</dbReference>
<keyword evidence="3" id="KW-0819">tRNA processing</keyword>
<accession>A0A1L1P900</accession>
<sequence>MQIYLVGGAVRDALMARELGLPAPAQADRDWVVVGATPEAMAAEGYEPVGRDFPVFLHPQTREEHALARTERKTAPGYHGFAFHAAPEVTLEQDLARRDLTINAMAVAAEDAAHPESAPLIDPWGGLADLRARTLRHVTEAFAEDPVRILRLARFRARWPGFGIAPETEALMRAMVERGEVDHLVPERVWQELSRGLMEARPGRMVETLRDCGALPRLLPASVRAQVDALPLSLPGETDAHPLFTGAPLPVRWAWLVAGLDGAAQQALGAHWRVPNALQELALLAQRERADWPAPEALDAAEALRRLQRCDALRKPARCRELLQLIDGEALGDADGGATVRRSTRRLERALQALMTFDSAAAVREAQADGAQGEQIGERLHTARLKHLLRCDIWND</sequence>
<keyword evidence="9" id="KW-0460">Magnesium</keyword>
<keyword evidence="2 11" id="KW-0808">Transferase</keyword>
<dbReference type="GO" id="GO:0003723">
    <property type="term" value="F:RNA binding"/>
    <property type="evidence" value="ECO:0007669"/>
    <property type="project" value="UniProtKB-KW"/>
</dbReference>
<dbReference type="GO" id="GO:0042245">
    <property type="term" value="P:RNA repair"/>
    <property type="evidence" value="ECO:0007669"/>
    <property type="project" value="UniProtKB-KW"/>
</dbReference>
<evidence type="ECO:0000256" key="11">
    <source>
        <dbReference type="RuleBase" id="RU003953"/>
    </source>
</evidence>
<keyword evidence="15" id="KW-1185">Reference proteome</keyword>
<dbReference type="RefSeq" id="WP_009516721.1">
    <property type="nucleotide sequence ID" value="NZ_CCAE010000003.1"/>
</dbReference>
<dbReference type="GO" id="GO:0005524">
    <property type="term" value="F:ATP binding"/>
    <property type="evidence" value="ECO:0007669"/>
    <property type="project" value="UniProtKB-KW"/>
</dbReference>
<organism evidence="14 15">
    <name type="scientific">Hydrogenophaga intermedia</name>
    <dbReference type="NCBI Taxonomy" id="65786"/>
    <lineage>
        <taxon>Bacteria</taxon>
        <taxon>Pseudomonadati</taxon>
        <taxon>Pseudomonadota</taxon>
        <taxon>Betaproteobacteria</taxon>
        <taxon>Burkholderiales</taxon>
        <taxon>Comamonadaceae</taxon>
        <taxon>Hydrogenophaga</taxon>
    </lineage>
</organism>
<dbReference type="GO" id="GO:0046872">
    <property type="term" value="F:metal ion binding"/>
    <property type="evidence" value="ECO:0007669"/>
    <property type="project" value="UniProtKB-KW"/>
</dbReference>
<evidence type="ECO:0000256" key="2">
    <source>
        <dbReference type="ARBA" id="ARBA00022679"/>
    </source>
</evidence>
<dbReference type="Proteomes" id="UP000028878">
    <property type="component" value="Unassembled WGS sequence"/>
</dbReference>
<dbReference type="GO" id="GO:0001680">
    <property type="term" value="P:tRNA 3'-terminal CCA addition"/>
    <property type="evidence" value="ECO:0007669"/>
    <property type="project" value="InterPro"/>
</dbReference>
<dbReference type="PIRSF" id="PIRSF000813">
    <property type="entry name" value="CCA_bact"/>
    <property type="match status" value="1"/>
</dbReference>
<reference evidence="15" key="2">
    <citation type="submission" date="2014-11" db="EMBL/GenBank/DDBJ databases">
        <title>Draft genome sequence of Hydrogenophaga intermedia S1.</title>
        <authorList>
            <person name="Gan H.M."/>
            <person name="Chew T.H."/>
            <person name="Stolz A."/>
        </authorList>
    </citation>
    <scope>NUCLEOTIDE SEQUENCE [LARGE SCALE GENOMIC DNA]</scope>
    <source>
        <strain evidence="15">S1</strain>
    </source>
</reference>
<gene>
    <name evidence="14" type="ORF">BN948_00629</name>
</gene>
<comment type="similarity">
    <text evidence="11">Belongs to the tRNA nucleotidyltransferase/poly(A) polymerase family.</text>
</comment>
<evidence type="ECO:0000256" key="8">
    <source>
        <dbReference type="ARBA" id="ARBA00022840"/>
    </source>
</evidence>
<evidence type="ECO:0000259" key="13">
    <source>
        <dbReference type="Pfam" id="PF12627"/>
    </source>
</evidence>
<evidence type="ECO:0000256" key="7">
    <source>
        <dbReference type="ARBA" id="ARBA00022800"/>
    </source>
</evidence>
<name>A0A1L1P900_HYDIT</name>
<dbReference type="Gene3D" id="3.30.460.10">
    <property type="entry name" value="Beta Polymerase, domain 2"/>
    <property type="match status" value="1"/>
</dbReference>
<keyword evidence="7" id="KW-0692">RNA repair</keyword>
<dbReference type="InterPro" id="IPR012006">
    <property type="entry name" value="CCA_bact"/>
</dbReference>
<dbReference type="InterPro" id="IPR032828">
    <property type="entry name" value="PolyA_RNA-bd"/>
</dbReference>
<evidence type="ECO:0000259" key="12">
    <source>
        <dbReference type="Pfam" id="PF01743"/>
    </source>
</evidence>
<evidence type="ECO:0000256" key="1">
    <source>
        <dbReference type="ARBA" id="ARBA00001946"/>
    </source>
</evidence>
<dbReference type="SUPFAM" id="SSF81301">
    <property type="entry name" value="Nucleotidyltransferase"/>
    <property type="match status" value="1"/>
</dbReference>
<evidence type="ECO:0000313" key="14">
    <source>
        <dbReference type="EMBL" id="CDN86228.1"/>
    </source>
</evidence>
<evidence type="ECO:0000256" key="10">
    <source>
        <dbReference type="ARBA" id="ARBA00022884"/>
    </source>
</evidence>
<reference evidence="15" key="1">
    <citation type="submission" date="2014-02" db="EMBL/GenBank/DDBJ databases">
        <authorList>
            <person name="Gan H."/>
        </authorList>
    </citation>
    <scope>NUCLEOTIDE SEQUENCE [LARGE SCALE GENOMIC DNA]</scope>
    <source>
        <strain evidence="15">S1</strain>
    </source>
</reference>
<keyword evidence="8" id="KW-0067">ATP-binding</keyword>
<keyword evidence="14" id="KW-0378">Hydrolase</keyword>
<keyword evidence="4" id="KW-0548">Nucleotidyltransferase</keyword>
<proteinExistence type="inferred from homology"/>
<dbReference type="PANTHER" id="PTHR47545">
    <property type="entry name" value="MULTIFUNCTIONAL CCA PROTEIN"/>
    <property type="match status" value="1"/>
</dbReference>
<dbReference type="InterPro" id="IPR002646">
    <property type="entry name" value="PolA_pol_head_dom"/>
</dbReference>
<feature type="domain" description="tRNA nucleotidyltransferase/poly(A) polymerase RNA and SrmB- binding" evidence="13">
    <location>
        <begin position="161"/>
        <end position="221"/>
    </location>
</feature>
<dbReference type="PANTHER" id="PTHR47545:SF1">
    <property type="entry name" value="MULTIFUNCTIONAL CCA PROTEIN"/>
    <property type="match status" value="1"/>
</dbReference>
<protein>
    <submittedName>
        <fullName evidence="14">Metal dependent phosphohydrolase</fullName>
    </submittedName>
</protein>
<feature type="domain" description="Poly A polymerase head" evidence="12">
    <location>
        <begin position="3"/>
        <end position="136"/>
    </location>
</feature>
<comment type="cofactor">
    <cofactor evidence="1">
        <name>Mg(2+)</name>
        <dbReference type="ChEBI" id="CHEBI:18420"/>
    </cofactor>
</comment>
<dbReference type="InterPro" id="IPR050124">
    <property type="entry name" value="tRNA_CCA-adding_enzyme"/>
</dbReference>
<evidence type="ECO:0000256" key="3">
    <source>
        <dbReference type="ARBA" id="ARBA00022694"/>
    </source>
</evidence>
<keyword evidence="10 11" id="KW-0694">RNA-binding</keyword>
<evidence type="ECO:0000256" key="9">
    <source>
        <dbReference type="ARBA" id="ARBA00022842"/>
    </source>
</evidence>
<dbReference type="EMBL" id="CCAE010000003">
    <property type="protein sequence ID" value="CDN86228.1"/>
    <property type="molecule type" value="Genomic_DNA"/>
</dbReference>
<keyword evidence="6" id="KW-0547">Nucleotide-binding</keyword>
<dbReference type="SUPFAM" id="SSF81891">
    <property type="entry name" value="Poly A polymerase C-terminal region-like"/>
    <property type="match status" value="1"/>
</dbReference>
<evidence type="ECO:0000256" key="4">
    <source>
        <dbReference type="ARBA" id="ARBA00022695"/>
    </source>
</evidence>
<dbReference type="GO" id="GO:0004810">
    <property type="term" value="F:CCA tRNA nucleotidyltransferase activity"/>
    <property type="evidence" value="ECO:0007669"/>
    <property type="project" value="InterPro"/>
</dbReference>
<dbReference type="AlphaFoldDB" id="A0A1L1P900"/>
<dbReference type="Gene3D" id="1.10.3090.10">
    <property type="entry name" value="cca-adding enzyme, domain 2"/>
    <property type="match status" value="1"/>
</dbReference>